<dbReference type="OrthoDB" id="6712920at2"/>
<evidence type="ECO:0000256" key="1">
    <source>
        <dbReference type="SAM" id="Phobius"/>
    </source>
</evidence>
<keyword evidence="1" id="KW-0472">Membrane</keyword>
<reference evidence="2 3" key="1">
    <citation type="submission" date="2017-02" db="EMBL/GenBank/DDBJ databases">
        <authorList>
            <person name="Peterson S.W."/>
        </authorList>
    </citation>
    <scope>NUCLEOTIDE SEQUENCE [LARGE SCALE GENOMIC DNA]</scope>
    <source>
        <strain evidence="2 3">LMG 22410</strain>
    </source>
</reference>
<protein>
    <recommendedName>
        <fullName evidence="4">Methionine/alanine importer small subunit</fullName>
    </recommendedName>
</protein>
<dbReference type="Proteomes" id="UP000195787">
    <property type="component" value="Unassembled WGS sequence"/>
</dbReference>
<keyword evidence="3" id="KW-1185">Reference proteome</keyword>
<proteinExistence type="predicted"/>
<dbReference type="EMBL" id="FUHU01000021">
    <property type="protein sequence ID" value="SJM54656.1"/>
    <property type="molecule type" value="Genomic_DNA"/>
</dbReference>
<keyword evidence="1" id="KW-0812">Transmembrane</keyword>
<accession>A0A1R4FFH6</accession>
<gene>
    <name evidence="2" type="ORF">CZ674_04260</name>
</gene>
<keyword evidence="1" id="KW-1133">Transmembrane helix</keyword>
<evidence type="ECO:0000313" key="2">
    <source>
        <dbReference type="EMBL" id="SJM54656.1"/>
    </source>
</evidence>
<evidence type="ECO:0008006" key="4">
    <source>
        <dbReference type="Google" id="ProtNLM"/>
    </source>
</evidence>
<evidence type="ECO:0000313" key="3">
    <source>
        <dbReference type="Proteomes" id="UP000195787"/>
    </source>
</evidence>
<feature type="transmembrane region" description="Helical" evidence="1">
    <location>
        <begin position="6"/>
        <end position="27"/>
    </location>
</feature>
<dbReference type="AlphaFoldDB" id="A0A1R4FFH6"/>
<organism evidence="2 3">
    <name type="scientific">Agrococcus casei LMG 22410</name>
    <dbReference type="NCBI Taxonomy" id="1255656"/>
    <lineage>
        <taxon>Bacteria</taxon>
        <taxon>Bacillati</taxon>
        <taxon>Actinomycetota</taxon>
        <taxon>Actinomycetes</taxon>
        <taxon>Micrococcales</taxon>
        <taxon>Microbacteriaceae</taxon>
        <taxon>Agrococcus</taxon>
    </lineage>
</organism>
<dbReference type="Pfam" id="PF16951">
    <property type="entry name" value="MaAIMP_sms"/>
    <property type="match status" value="1"/>
</dbReference>
<name>A0A1R4FFH6_9MICO</name>
<dbReference type="InterPro" id="IPR031596">
    <property type="entry name" value="MaAIMP_sms"/>
</dbReference>
<dbReference type="NCBIfam" id="NF033493">
    <property type="entry name" value="MetS_like_NSS"/>
    <property type="match status" value="1"/>
</dbReference>
<dbReference type="GeneID" id="303174281"/>
<sequence>MNIEAIVMLAASAVVIWGGLIAAIINLSRSPEEHESE</sequence>
<dbReference type="RefSeq" id="WP_143244630.1">
    <property type="nucleotide sequence ID" value="NZ_FUHU01000021.1"/>
</dbReference>